<evidence type="ECO:0000313" key="1">
    <source>
        <dbReference type="EMBL" id="AWT25884.1"/>
    </source>
</evidence>
<dbReference type="RefSeq" id="WP_110481258.1">
    <property type="nucleotide sequence ID" value="NZ_CP024988.1"/>
</dbReference>
<proteinExistence type="predicted"/>
<reference evidence="2" key="1">
    <citation type="submission" date="2017-11" db="EMBL/GenBank/DDBJ databases">
        <title>Otitis media/interna in a cat caused by the recently described species Corynebacterium provencense.</title>
        <authorList>
            <person name="Kittl S."/>
            <person name="Brodard I."/>
            <person name="Rychener L."/>
            <person name="Jores J."/>
            <person name="Roosje P."/>
            <person name="Gobeli Brawand S."/>
        </authorList>
    </citation>
    <scope>NUCLEOTIDE SEQUENCE [LARGE SCALE GENOMIC DNA]</scope>
    <source>
        <strain evidence="2">17KM38</strain>
    </source>
</reference>
<dbReference type="Proteomes" id="UP000247696">
    <property type="component" value="Chromosome"/>
</dbReference>
<accession>A0A2Z3YTE7</accession>
<gene>
    <name evidence="1" type="ORF">Csp1_10790</name>
</gene>
<dbReference type="AlphaFoldDB" id="A0A2Z3YTE7"/>
<dbReference type="KEGG" id="cpre:Csp1_10790"/>
<dbReference type="EMBL" id="CP024988">
    <property type="protein sequence ID" value="AWT25884.1"/>
    <property type="molecule type" value="Genomic_DNA"/>
</dbReference>
<sequence length="66" mass="7356">MDTVGSIDGIHGSEMKFSYMLRQFFSRGCTTVIQTGDFLMYHAGPSGPAELACSEFRILRSERGFD</sequence>
<keyword evidence="2" id="KW-1185">Reference proteome</keyword>
<organism evidence="1 2">
    <name type="scientific">Corynebacterium provencense</name>
    <dbReference type="NCBI Taxonomy" id="1737425"/>
    <lineage>
        <taxon>Bacteria</taxon>
        <taxon>Bacillati</taxon>
        <taxon>Actinomycetota</taxon>
        <taxon>Actinomycetes</taxon>
        <taxon>Mycobacteriales</taxon>
        <taxon>Corynebacteriaceae</taxon>
        <taxon>Corynebacterium</taxon>
    </lineage>
</organism>
<protein>
    <submittedName>
        <fullName evidence="1">Uncharacterized protein</fullName>
    </submittedName>
</protein>
<evidence type="ECO:0000313" key="2">
    <source>
        <dbReference type="Proteomes" id="UP000247696"/>
    </source>
</evidence>
<name>A0A2Z3YTE7_9CORY</name>